<evidence type="ECO:0000313" key="6">
    <source>
        <dbReference type="Proteomes" id="UP001054889"/>
    </source>
</evidence>
<evidence type="ECO:0000256" key="1">
    <source>
        <dbReference type="ARBA" id="ARBA00004167"/>
    </source>
</evidence>
<keyword evidence="6" id="KW-1185">Reference proteome</keyword>
<keyword evidence="4" id="KW-0175">Coiled coil</keyword>
<dbReference type="Gene3D" id="3.80.10.10">
    <property type="entry name" value="Ribonuclease Inhibitor"/>
    <property type="match status" value="1"/>
</dbReference>
<keyword evidence="2" id="KW-0732">Signal</keyword>
<dbReference type="InterPro" id="IPR032675">
    <property type="entry name" value="LRR_dom_sf"/>
</dbReference>
<evidence type="ECO:0000256" key="2">
    <source>
        <dbReference type="ARBA" id="ARBA00022729"/>
    </source>
</evidence>
<dbReference type="Proteomes" id="UP001054889">
    <property type="component" value="Unassembled WGS sequence"/>
</dbReference>
<name>A0AAV5EDG9_ELECO</name>
<organism evidence="5 6">
    <name type="scientific">Eleusine coracana subsp. coracana</name>
    <dbReference type="NCBI Taxonomy" id="191504"/>
    <lineage>
        <taxon>Eukaryota</taxon>
        <taxon>Viridiplantae</taxon>
        <taxon>Streptophyta</taxon>
        <taxon>Embryophyta</taxon>
        <taxon>Tracheophyta</taxon>
        <taxon>Spermatophyta</taxon>
        <taxon>Magnoliopsida</taxon>
        <taxon>Liliopsida</taxon>
        <taxon>Poales</taxon>
        <taxon>Poaceae</taxon>
        <taxon>PACMAD clade</taxon>
        <taxon>Chloridoideae</taxon>
        <taxon>Cynodonteae</taxon>
        <taxon>Eleusininae</taxon>
        <taxon>Eleusine</taxon>
    </lineage>
</organism>
<dbReference type="GO" id="GO:0016020">
    <property type="term" value="C:membrane"/>
    <property type="evidence" value="ECO:0007669"/>
    <property type="project" value="UniProtKB-SubCell"/>
</dbReference>
<dbReference type="SUPFAM" id="SSF52047">
    <property type="entry name" value="RNI-like"/>
    <property type="match status" value="1"/>
</dbReference>
<dbReference type="GO" id="GO:0004674">
    <property type="term" value="F:protein serine/threonine kinase activity"/>
    <property type="evidence" value="ECO:0007669"/>
    <property type="project" value="UniProtKB-EC"/>
</dbReference>
<dbReference type="PANTHER" id="PTHR48053:SF71">
    <property type="entry name" value="LEUCINE RICH REPEAT FAMILY PROTEIN, EXPRESSED"/>
    <property type="match status" value="1"/>
</dbReference>
<protein>
    <submittedName>
        <fullName evidence="5">Uncharacterized protein</fullName>
    </submittedName>
</protein>
<comment type="caution">
    <text evidence="5">The sequence shown here is derived from an EMBL/GenBank/DDBJ whole genome shotgun (WGS) entry which is preliminary data.</text>
</comment>
<accession>A0AAV5EDG9</accession>
<comment type="subcellular location">
    <subcellularLocation>
        <location evidence="1">Membrane</location>
        <topology evidence="1">Single-pass membrane protein</topology>
    </subcellularLocation>
</comment>
<evidence type="ECO:0000256" key="4">
    <source>
        <dbReference type="SAM" id="Coils"/>
    </source>
</evidence>
<dbReference type="PANTHER" id="PTHR48053">
    <property type="entry name" value="LEUCINE RICH REPEAT FAMILY PROTEIN, EXPRESSED"/>
    <property type="match status" value="1"/>
</dbReference>
<dbReference type="AlphaFoldDB" id="A0AAV5EDG9"/>
<evidence type="ECO:0000313" key="5">
    <source>
        <dbReference type="EMBL" id="GJN20587.1"/>
    </source>
</evidence>
<reference evidence="5" key="2">
    <citation type="submission" date="2021-12" db="EMBL/GenBank/DDBJ databases">
        <title>Resequencing data analysis of finger millet.</title>
        <authorList>
            <person name="Hatakeyama M."/>
            <person name="Aluri S."/>
            <person name="Balachadran M.T."/>
            <person name="Sivarajan S.R."/>
            <person name="Poveda L."/>
            <person name="Shimizu-Inatsugi R."/>
            <person name="Schlapbach R."/>
            <person name="Sreeman S.M."/>
            <person name="Shimizu K.K."/>
        </authorList>
    </citation>
    <scope>NUCLEOTIDE SEQUENCE</scope>
</reference>
<sequence length="125" mass="14393">MNKMREFSLPRNNLSGKIPSDMFKSWPQLTLFYLHYNSFTGRIPLEIGEAKMLQRLSLFSNNLSLARFQKKSEAWQACRVPTEIGNLRALQDLELNNNQLEGELSATLTLLKELNDLSLSINKFT</sequence>
<reference evidence="5" key="1">
    <citation type="journal article" date="2018" name="DNA Res.">
        <title>Multiple hybrid de novo genome assembly of finger millet, an orphan allotetraploid crop.</title>
        <authorList>
            <person name="Hatakeyama M."/>
            <person name="Aluri S."/>
            <person name="Balachadran M.T."/>
            <person name="Sivarajan S.R."/>
            <person name="Patrignani A."/>
            <person name="Gruter S."/>
            <person name="Poveda L."/>
            <person name="Shimizu-Inatsugi R."/>
            <person name="Baeten J."/>
            <person name="Francoijs K.J."/>
            <person name="Nataraja K.N."/>
            <person name="Reddy Y.A.N."/>
            <person name="Phadnis S."/>
            <person name="Ravikumar R.L."/>
            <person name="Schlapbach R."/>
            <person name="Sreeman S.M."/>
            <person name="Shimizu K.K."/>
        </authorList>
    </citation>
    <scope>NUCLEOTIDE SEQUENCE</scope>
</reference>
<gene>
    <name evidence="5" type="primary">gb07979</name>
    <name evidence="5" type="ORF">PR202_gb07979</name>
</gene>
<proteinExistence type="predicted"/>
<dbReference type="InterPro" id="IPR051716">
    <property type="entry name" value="Plant_RL_S/T_kinase"/>
</dbReference>
<dbReference type="Pfam" id="PF00560">
    <property type="entry name" value="LRR_1"/>
    <property type="match status" value="1"/>
</dbReference>
<evidence type="ECO:0000256" key="3">
    <source>
        <dbReference type="ARBA" id="ARBA00023170"/>
    </source>
</evidence>
<dbReference type="InterPro" id="IPR001611">
    <property type="entry name" value="Leu-rich_rpt"/>
</dbReference>
<dbReference type="EMBL" id="BQKI01000075">
    <property type="protein sequence ID" value="GJN20587.1"/>
    <property type="molecule type" value="Genomic_DNA"/>
</dbReference>
<keyword evidence="3" id="KW-0675">Receptor</keyword>
<feature type="coiled-coil region" evidence="4">
    <location>
        <begin position="90"/>
        <end position="117"/>
    </location>
</feature>